<feature type="non-terminal residue" evidence="3">
    <location>
        <position position="155"/>
    </location>
</feature>
<protein>
    <submittedName>
        <fullName evidence="3">Tr-type G domain-containing protein</fullName>
    </submittedName>
</protein>
<reference evidence="3 4" key="1">
    <citation type="submission" date="2020-02" db="EMBL/GenBank/DDBJ databases">
        <title>Draft genome sequence of Haematococcus lacustris strain NIES-144.</title>
        <authorList>
            <person name="Morimoto D."/>
            <person name="Nakagawa S."/>
            <person name="Yoshida T."/>
            <person name="Sawayama S."/>
        </authorList>
    </citation>
    <scope>NUCLEOTIDE SEQUENCE [LARGE SCALE GENOMIC DNA]</scope>
    <source>
        <strain evidence="3 4">NIES-144</strain>
    </source>
</reference>
<dbReference type="Gene3D" id="3.40.50.300">
    <property type="entry name" value="P-loop containing nucleotide triphosphate hydrolases"/>
    <property type="match status" value="1"/>
</dbReference>
<accession>A0A699Z105</accession>
<dbReference type="GO" id="GO:0003924">
    <property type="term" value="F:GTPase activity"/>
    <property type="evidence" value="ECO:0007669"/>
    <property type="project" value="InterPro"/>
</dbReference>
<name>A0A699Z105_HAELA</name>
<dbReference type="Pfam" id="PF00009">
    <property type="entry name" value="GTP_EFTU"/>
    <property type="match status" value="1"/>
</dbReference>
<sequence>MIMCWLLNEGWAGSGIKKVPGGHSNGSGAGWEASQGPIQGDGGEAGPGRAAGAAAAVSVQSRRRVAEYVLEPDLARECAALVSLEAAACLPPAPGTSTASLEAAAGGSPPPKLGLHLVVLGHVDAGKSTLMGRLLHDLGCVTAKEVHKNQREAAA</sequence>
<dbReference type="AlphaFoldDB" id="A0A699Z105"/>
<feature type="non-terminal residue" evidence="3">
    <location>
        <position position="1"/>
    </location>
</feature>
<feature type="domain" description="Tr-type G" evidence="2">
    <location>
        <begin position="117"/>
        <end position="149"/>
    </location>
</feature>
<dbReference type="InterPro" id="IPR000795">
    <property type="entry name" value="T_Tr_GTP-bd_dom"/>
</dbReference>
<gene>
    <name evidence="3" type="ORF">HaLaN_12572</name>
</gene>
<dbReference type="SUPFAM" id="SSF52540">
    <property type="entry name" value="P-loop containing nucleoside triphosphate hydrolases"/>
    <property type="match status" value="1"/>
</dbReference>
<dbReference type="Proteomes" id="UP000485058">
    <property type="component" value="Unassembled WGS sequence"/>
</dbReference>
<keyword evidence="4" id="KW-1185">Reference proteome</keyword>
<evidence type="ECO:0000313" key="3">
    <source>
        <dbReference type="EMBL" id="GFH16197.1"/>
    </source>
</evidence>
<evidence type="ECO:0000313" key="4">
    <source>
        <dbReference type="Proteomes" id="UP000485058"/>
    </source>
</evidence>
<evidence type="ECO:0000259" key="2">
    <source>
        <dbReference type="Pfam" id="PF00009"/>
    </source>
</evidence>
<dbReference type="EMBL" id="BLLF01000959">
    <property type="protein sequence ID" value="GFH16197.1"/>
    <property type="molecule type" value="Genomic_DNA"/>
</dbReference>
<dbReference type="InterPro" id="IPR027417">
    <property type="entry name" value="P-loop_NTPase"/>
</dbReference>
<feature type="region of interest" description="Disordered" evidence="1">
    <location>
        <begin position="18"/>
        <end position="49"/>
    </location>
</feature>
<organism evidence="3 4">
    <name type="scientific">Haematococcus lacustris</name>
    <name type="common">Green alga</name>
    <name type="synonym">Haematococcus pluvialis</name>
    <dbReference type="NCBI Taxonomy" id="44745"/>
    <lineage>
        <taxon>Eukaryota</taxon>
        <taxon>Viridiplantae</taxon>
        <taxon>Chlorophyta</taxon>
        <taxon>core chlorophytes</taxon>
        <taxon>Chlorophyceae</taxon>
        <taxon>CS clade</taxon>
        <taxon>Chlamydomonadales</taxon>
        <taxon>Haematococcaceae</taxon>
        <taxon>Haematococcus</taxon>
    </lineage>
</organism>
<dbReference type="GO" id="GO:0005525">
    <property type="term" value="F:GTP binding"/>
    <property type="evidence" value="ECO:0007669"/>
    <property type="project" value="InterPro"/>
</dbReference>
<proteinExistence type="predicted"/>
<evidence type="ECO:0000256" key="1">
    <source>
        <dbReference type="SAM" id="MobiDB-lite"/>
    </source>
</evidence>
<comment type="caution">
    <text evidence="3">The sequence shown here is derived from an EMBL/GenBank/DDBJ whole genome shotgun (WGS) entry which is preliminary data.</text>
</comment>